<organism evidence="3">
    <name type="scientific">Pyricularia oryzae (strain Y34)</name>
    <name type="common">Rice blast fungus</name>
    <name type="synonym">Magnaporthe oryzae</name>
    <dbReference type="NCBI Taxonomy" id="1143189"/>
    <lineage>
        <taxon>Eukaryota</taxon>
        <taxon>Fungi</taxon>
        <taxon>Dikarya</taxon>
        <taxon>Ascomycota</taxon>
        <taxon>Pezizomycotina</taxon>
        <taxon>Sordariomycetes</taxon>
        <taxon>Sordariomycetidae</taxon>
        <taxon>Magnaporthales</taxon>
        <taxon>Pyriculariaceae</taxon>
        <taxon>Pyricularia</taxon>
    </lineage>
</organism>
<evidence type="ECO:0000256" key="1">
    <source>
        <dbReference type="SAM" id="MobiDB-lite"/>
    </source>
</evidence>
<feature type="transmembrane region" description="Helical" evidence="2">
    <location>
        <begin position="72"/>
        <end position="91"/>
    </location>
</feature>
<dbReference type="Proteomes" id="UP000011086">
    <property type="component" value="Unassembled WGS sequence"/>
</dbReference>
<protein>
    <submittedName>
        <fullName evidence="3">Uncharacterized protein</fullName>
    </submittedName>
</protein>
<keyword evidence="2" id="KW-0812">Transmembrane</keyword>
<proteinExistence type="predicted"/>
<evidence type="ECO:0000313" key="3">
    <source>
        <dbReference type="EMBL" id="ELQ39677.1"/>
    </source>
</evidence>
<feature type="transmembrane region" description="Helical" evidence="2">
    <location>
        <begin position="103"/>
        <end position="124"/>
    </location>
</feature>
<dbReference type="AlphaFoldDB" id="A0AA97PM46"/>
<keyword evidence="2" id="KW-0472">Membrane</keyword>
<feature type="region of interest" description="Disordered" evidence="1">
    <location>
        <begin position="138"/>
        <end position="202"/>
    </location>
</feature>
<keyword evidence="2" id="KW-1133">Transmembrane helix</keyword>
<sequence>MLLSMSGIFIFRLIETSNQPLVKGKSQNDLMIQHVWEATNVAFPLIAAGLTGAEVFRFFNKNITPSWMVLSHILKTFFASVVLALDVTVYVKRVKDPYVTPGLAIGCALVLITCVPAVYVTVVYRGLMKHEYHHPGCQGLKKPNLSGRKEGDKAPSLSLTTPSSDSGSLGKTDKMGAYFTTESGDDMIKKEEPGPGLQRSRTKRLSLASLKSLTRTKTISSRKAPPSPAAAPYDVVDRESTDTNPWTAPSDLPLEKYTHERCTAFDEFIQRRVSGEDMDRPDGGWMGGAGGSYRPRPSNLDFFSASRRSSGYSINSSLPSPLGLPRAPLPMPTAVIGSSRVTSRNSHVGVLGSVPETAEPSGEPSPQQQRHFSMGRLRSIAPDPLWATEPIRRVTIAGAGARYSKFEAAKGEWPLRADSDMWVPASAFDIESQPLHRKDGSP</sequence>
<gene>
    <name evidence="3" type="ORF">OOU_Y34scaffold00487g22</name>
</gene>
<feature type="compositionally biased region" description="Low complexity" evidence="1">
    <location>
        <begin position="155"/>
        <end position="170"/>
    </location>
</feature>
<accession>A0AA97PM46</accession>
<dbReference type="EMBL" id="JH793132">
    <property type="protein sequence ID" value="ELQ39677.1"/>
    <property type="molecule type" value="Genomic_DNA"/>
</dbReference>
<name>A0AA97PM46_PYRO3</name>
<feature type="region of interest" description="Disordered" evidence="1">
    <location>
        <begin position="216"/>
        <end position="252"/>
    </location>
</feature>
<evidence type="ECO:0000256" key="2">
    <source>
        <dbReference type="SAM" id="Phobius"/>
    </source>
</evidence>
<reference evidence="3" key="1">
    <citation type="journal article" date="2012" name="PLoS Genet.">
        <title>Comparative analysis of the genomes of two field isolates of the rice blast fungus Magnaporthe oryzae.</title>
        <authorList>
            <person name="Xue M."/>
            <person name="Yang J."/>
            <person name="Li Z."/>
            <person name="Hu S."/>
            <person name="Yao N."/>
            <person name="Dean R.A."/>
            <person name="Zhao W."/>
            <person name="Shen M."/>
            <person name="Zhang H."/>
            <person name="Li C."/>
            <person name="Liu L."/>
            <person name="Cao L."/>
            <person name="Xu X."/>
            <person name="Xing Y."/>
            <person name="Hsiang T."/>
            <person name="Zhang Z."/>
            <person name="Xu J.R."/>
            <person name="Peng Y.L."/>
        </authorList>
    </citation>
    <scope>NUCLEOTIDE SEQUENCE</scope>
    <source>
        <strain evidence="3">Y34</strain>
    </source>
</reference>